<reference evidence="2 3" key="1">
    <citation type="submission" date="2012-07" db="EMBL/GenBank/DDBJ databases">
        <authorList>
            <person name="Durkin A.S."/>
            <person name="McCorrison J."/>
            <person name="Torralba M."/>
            <person name="Gillis M."/>
            <person name="Methe B."/>
            <person name="Sutton G."/>
            <person name="Nelson K.E."/>
        </authorList>
    </citation>
    <scope>NUCLEOTIDE SEQUENCE [LARGE SCALE GENOMIC DNA]</scope>
    <source>
        <strain evidence="3">ATCC 12104 / DSM 43013 / CCUG 2238 / JCM 8349 / NCTC 10301 / Howell 279</strain>
    </source>
</reference>
<comment type="caution">
    <text evidence="2">The sequence shown here is derived from an EMBL/GenBank/DDBJ whole genome shotgun (WGS) entry which is preliminary data.</text>
</comment>
<dbReference type="AlphaFoldDB" id="J3AA92"/>
<accession>J3AA92</accession>
<dbReference type="EMBL" id="ALJK01000147">
    <property type="protein sequence ID" value="EJN84533.1"/>
    <property type="molecule type" value="Genomic_DNA"/>
</dbReference>
<evidence type="ECO:0000313" key="3">
    <source>
        <dbReference type="Proteomes" id="UP000007814"/>
    </source>
</evidence>
<gene>
    <name evidence="2" type="ORF">HMPREF1129_1600</name>
</gene>
<dbReference type="Proteomes" id="UP000007814">
    <property type="component" value="Unassembled WGS sequence"/>
</dbReference>
<name>J3AA92_ACTNH</name>
<evidence type="ECO:0000256" key="1">
    <source>
        <dbReference type="SAM" id="MobiDB-lite"/>
    </source>
</evidence>
<protein>
    <submittedName>
        <fullName evidence="2">Uncharacterized protein</fullName>
    </submittedName>
</protein>
<evidence type="ECO:0000313" key="2">
    <source>
        <dbReference type="EMBL" id="EJN84533.1"/>
    </source>
</evidence>
<proteinExistence type="predicted"/>
<feature type="region of interest" description="Disordered" evidence="1">
    <location>
        <begin position="51"/>
        <end position="75"/>
    </location>
</feature>
<sequence length="75" mass="8051">MSASRLLTRCPGVYVYAAQPPGGYARARGQEPSLLVILVARIVRVVTTPASSSSVILHPGRRRRSDPTRVTGSHP</sequence>
<organism evidence="2 3">
    <name type="scientific">Actinomyces naeslundii (strain ATCC 12104 / DSM 43013 / CCUG 2238 / JCM 8349 / NCTC 10301 / Howell 279)</name>
    <dbReference type="NCBI Taxonomy" id="1115803"/>
    <lineage>
        <taxon>Bacteria</taxon>
        <taxon>Bacillati</taxon>
        <taxon>Actinomycetota</taxon>
        <taxon>Actinomycetes</taxon>
        <taxon>Actinomycetales</taxon>
        <taxon>Actinomycetaceae</taxon>
        <taxon>Actinomyces</taxon>
    </lineage>
</organism>